<comment type="caution">
    <text evidence="2">The sequence shown here is derived from an EMBL/GenBank/DDBJ whole genome shotgun (WGS) entry which is preliminary data.</text>
</comment>
<dbReference type="RefSeq" id="WP_214652334.1">
    <property type="nucleotide sequence ID" value="NZ_JADQDC010000006.1"/>
</dbReference>
<feature type="signal peptide" evidence="1">
    <location>
        <begin position="1"/>
        <end position="27"/>
    </location>
</feature>
<organism evidence="2 3">
    <name type="scientific">Novosphingobium jiangmenense</name>
    <dbReference type="NCBI Taxonomy" id="2791981"/>
    <lineage>
        <taxon>Bacteria</taxon>
        <taxon>Pseudomonadati</taxon>
        <taxon>Pseudomonadota</taxon>
        <taxon>Alphaproteobacteria</taxon>
        <taxon>Sphingomonadales</taxon>
        <taxon>Sphingomonadaceae</taxon>
        <taxon>Novosphingobium</taxon>
    </lineage>
</organism>
<sequence length="202" mass="20969">MSGRSLRASSRLAISTMLCLWAGHAAAQQAPAVRALAVTGVTPQVCTLAAGDLQAGQLVNFNGVSGDTLQVTQLLDQQTLAARPASATISFSAVCNYPHQIRLESENNGLWPTDGRQASDAPDFATALPYGASLSWGNASGQLQTDARVRGTRAQRIDVNEATAGTVTLRLAILAGASNNGVNAPVLAGVYGDTLRITLEPR</sequence>
<feature type="chain" id="PRO_5046033114" description="Spore coat protein U domain-containing protein" evidence="1">
    <location>
        <begin position="28"/>
        <end position="202"/>
    </location>
</feature>
<keyword evidence="1" id="KW-0732">Signal</keyword>
<evidence type="ECO:0000313" key="2">
    <source>
        <dbReference type="EMBL" id="MBF9151518.1"/>
    </source>
</evidence>
<dbReference type="Proteomes" id="UP000600799">
    <property type="component" value="Unassembled WGS sequence"/>
</dbReference>
<dbReference type="EMBL" id="JADQDC010000006">
    <property type="protein sequence ID" value="MBF9151518.1"/>
    <property type="molecule type" value="Genomic_DNA"/>
</dbReference>
<protein>
    <recommendedName>
        <fullName evidence="4">Spore coat protein U domain-containing protein</fullName>
    </recommendedName>
</protein>
<proteinExistence type="predicted"/>
<reference evidence="2 3" key="1">
    <citation type="submission" date="2020-11" db="EMBL/GenBank/DDBJ databases">
        <title>The genome sequence of Novosphingobium sp. 1Y9A.</title>
        <authorList>
            <person name="Liu Y."/>
        </authorList>
    </citation>
    <scope>NUCLEOTIDE SEQUENCE [LARGE SCALE GENOMIC DNA]</scope>
    <source>
        <strain evidence="2 3">1Y9A</strain>
    </source>
</reference>
<accession>A0ABS0HGY1</accession>
<evidence type="ECO:0000313" key="3">
    <source>
        <dbReference type="Proteomes" id="UP000600799"/>
    </source>
</evidence>
<name>A0ABS0HGY1_9SPHN</name>
<keyword evidence="3" id="KW-1185">Reference proteome</keyword>
<evidence type="ECO:0008006" key="4">
    <source>
        <dbReference type="Google" id="ProtNLM"/>
    </source>
</evidence>
<gene>
    <name evidence="2" type="ORF">I2488_10925</name>
</gene>
<evidence type="ECO:0000256" key="1">
    <source>
        <dbReference type="SAM" id="SignalP"/>
    </source>
</evidence>